<evidence type="ECO:0000313" key="2">
    <source>
        <dbReference type="EMBL" id="PWN90521.1"/>
    </source>
</evidence>
<evidence type="ECO:0000313" key="3">
    <source>
        <dbReference type="Proteomes" id="UP000245768"/>
    </source>
</evidence>
<sequence length="132" mass="14870">MASQLAKNKETVRVLLEACNEKPFEGSKMARYVDEDVVSTRPTGITRGKDKWISGFSFVLNEKMPNFHYDIVNMVAEGHQVWVFGKIRGSYAVGNDDAEVRESIDLFELGEDGKVKAHRDVQQNAPLKVPEL</sequence>
<dbReference type="EMBL" id="KZ819636">
    <property type="protein sequence ID" value="PWN90521.1"/>
    <property type="molecule type" value="Genomic_DNA"/>
</dbReference>
<dbReference type="InterPro" id="IPR032710">
    <property type="entry name" value="NTF2-like_dom_sf"/>
</dbReference>
<gene>
    <name evidence="2" type="ORF">FA10DRAFT_279633</name>
</gene>
<dbReference type="InterPro" id="IPR037401">
    <property type="entry name" value="SnoaL-like"/>
</dbReference>
<dbReference type="Gene3D" id="3.10.450.50">
    <property type="match status" value="1"/>
</dbReference>
<organism evidence="2 3">
    <name type="scientific">Acaromyces ingoldii</name>
    <dbReference type="NCBI Taxonomy" id="215250"/>
    <lineage>
        <taxon>Eukaryota</taxon>
        <taxon>Fungi</taxon>
        <taxon>Dikarya</taxon>
        <taxon>Basidiomycota</taxon>
        <taxon>Ustilaginomycotina</taxon>
        <taxon>Exobasidiomycetes</taxon>
        <taxon>Exobasidiales</taxon>
        <taxon>Cryptobasidiaceae</taxon>
        <taxon>Acaromyces</taxon>
    </lineage>
</organism>
<dbReference type="Pfam" id="PF12680">
    <property type="entry name" value="SnoaL_2"/>
    <property type="match status" value="1"/>
</dbReference>
<proteinExistence type="predicted"/>
<feature type="domain" description="SnoaL-like" evidence="1">
    <location>
        <begin position="13"/>
        <end position="118"/>
    </location>
</feature>
<dbReference type="AlphaFoldDB" id="A0A316YMT7"/>
<keyword evidence="3" id="KW-1185">Reference proteome</keyword>
<protein>
    <recommendedName>
        <fullName evidence="1">SnoaL-like domain-containing protein</fullName>
    </recommendedName>
</protein>
<reference evidence="2 3" key="1">
    <citation type="journal article" date="2018" name="Mol. Biol. Evol.">
        <title>Broad Genomic Sampling Reveals a Smut Pathogenic Ancestry of the Fungal Clade Ustilaginomycotina.</title>
        <authorList>
            <person name="Kijpornyongpan T."/>
            <person name="Mondo S.J."/>
            <person name="Barry K."/>
            <person name="Sandor L."/>
            <person name="Lee J."/>
            <person name="Lipzen A."/>
            <person name="Pangilinan J."/>
            <person name="LaButti K."/>
            <person name="Hainaut M."/>
            <person name="Henrissat B."/>
            <person name="Grigoriev I.V."/>
            <person name="Spatafora J.W."/>
            <person name="Aime M.C."/>
        </authorList>
    </citation>
    <scope>NUCLEOTIDE SEQUENCE [LARGE SCALE GENOMIC DNA]</scope>
    <source>
        <strain evidence="2 3">MCA 4198</strain>
    </source>
</reference>
<dbReference type="GeneID" id="37045470"/>
<dbReference type="RefSeq" id="XP_025377719.1">
    <property type="nucleotide sequence ID" value="XM_025523554.1"/>
</dbReference>
<accession>A0A316YMT7</accession>
<dbReference type="Proteomes" id="UP000245768">
    <property type="component" value="Unassembled WGS sequence"/>
</dbReference>
<name>A0A316YMT7_9BASI</name>
<dbReference type="SUPFAM" id="SSF54427">
    <property type="entry name" value="NTF2-like"/>
    <property type="match status" value="1"/>
</dbReference>
<dbReference type="InParanoid" id="A0A316YMT7"/>
<evidence type="ECO:0000259" key="1">
    <source>
        <dbReference type="Pfam" id="PF12680"/>
    </source>
</evidence>
<dbReference type="OrthoDB" id="4220976at2759"/>